<dbReference type="AlphaFoldDB" id="A0A2G3E2P1"/>
<accession>A0A2G3E2P1</accession>
<feature type="transmembrane region" description="Helical" evidence="1">
    <location>
        <begin position="153"/>
        <end position="171"/>
    </location>
</feature>
<feature type="domain" description="Phosphatidic acid phosphatase type 2/haloperoxidase" evidence="2">
    <location>
        <begin position="56"/>
        <end position="168"/>
    </location>
</feature>
<feature type="transmembrane region" description="Helical" evidence="1">
    <location>
        <begin position="55"/>
        <end position="75"/>
    </location>
</feature>
<name>A0A2G3E2P1_9FIRM</name>
<reference evidence="3 4" key="1">
    <citation type="submission" date="2017-10" db="EMBL/GenBank/DDBJ databases">
        <title>Resolving the taxonomy of Roseburia spp., Eubacterium rectale and Agathobacter spp. through phylogenomic analysis.</title>
        <authorList>
            <person name="Sheridan P.O."/>
            <person name="Walker A.W."/>
            <person name="Duncan S.H."/>
            <person name="Scott K.P."/>
            <person name="Toole P.W.O."/>
            <person name="Luis P."/>
            <person name="Flint H.J."/>
        </authorList>
    </citation>
    <scope>NUCLEOTIDE SEQUENCE [LARGE SCALE GENOMIC DNA]</scope>
    <source>
        <strain evidence="3 4">JK623</strain>
    </source>
</reference>
<dbReference type="InterPro" id="IPR000326">
    <property type="entry name" value="PAP2/HPO"/>
</dbReference>
<dbReference type="PANTHER" id="PTHR14969">
    <property type="entry name" value="SPHINGOSINE-1-PHOSPHATE PHOSPHOHYDROLASE"/>
    <property type="match status" value="1"/>
</dbReference>
<protein>
    <submittedName>
        <fullName evidence="3">Phosphatase PAP2 family protein</fullName>
    </submittedName>
</protein>
<keyword evidence="4" id="KW-1185">Reference proteome</keyword>
<keyword evidence="1" id="KW-1133">Transmembrane helix</keyword>
<evidence type="ECO:0000313" key="3">
    <source>
        <dbReference type="EMBL" id="PHU37538.1"/>
    </source>
</evidence>
<dbReference type="PANTHER" id="PTHR14969:SF13">
    <property type="entry name" value="AT30094P"/>
    <property type="match status" value="1"/>
</dbReference>
<proteinExistence type="predicted"/>
<keyword evidence="1" id="KW-0472">Membrane</keyword>
<gene>
    <name evidence="3" type="ORF">CSX02_07235</name>
</gene>
<feature type="transmembrane region" description="Helical" evidence="1">
    <location>
        <begin position="26"/>
        <end position="49"/>
    </location>
</feature>
<dbReference type="SUPFAM" id="SSF48317">
    <property type="entry name" value="Acid phosphatase/Vanadium-dependent haloperoxidase"/>
    <property type="match status" value="1"/>
</dbReference>
<dbReference type="EMBL" id="PDYG01000042">
    <property type="protein sequence ID" value="PHU37538.1"/>
    <property type="molecule type" value="Genomic_DNA"/>
</dbReference>
<feature type="transmembrane region" description="Helical" evidence="1">
    <location>
        <begin position="127"/>
        <end position="147"/>
    </location>
</feature>
<comment type="caution">
    <text evidence="3">The sequence shown here is derived from an EMBL/GenBank/DDBJ whole genome shotgun (WGS) entry which is preliminary data.</text>
</comment>
<dbReference type="Gene3D" id="1.20.144.10">
    <property type="entry name" value="Phosphatidic acid phosphatase type 2/haloperoxidase"/>
    <property type="match status" value="1"/>
</dbReference>
<dbReference type="RefSeq" id="WP_031543069.1">
    <property type="nucleotide sequence ID" value="NZ_JANSWH010000093.1"/>
</dbReference>
<organism evidence="3 4">
    <name type="scientific">Agathobacter ruminis</name>
    <dbReference type="NCBI Taxonomy" id="1712665"/>
    <lineage>
        <taxon>Bacteria</taxon>
        <taxon>Bacillati</taxon>
        <taxon>Bacillota</taxon>
        <taxon>Clostridia</taxon>
        <taxon>Lachnospirales</taxon>
        <taxon>Lachnospiraceae</taxon>
        <taxon>Agathobacter</taxon>
    </lineage>
</organism>
<sequence>MTWSLSWEIPFLDYLQTIRNPILDRIMVVISTLGNAGIFWIILALILLIPKKTRWMGLETIAAMLFTFIIGNLIMKNAFNRTRPWVVSGFTDFPAGLKLPGDASFPSGHTMNGVTAAMILLFYDRRIGIPAAILALAIAFSRMYNYCHFPTDIIGGIAIGILSSVCMHFIFRYWQNKIQAKHTEA</sequence>
<evidence type="ECO:0000256" key="1">
    <source>
        <dbReference type="SAM" id="Phobius"/>
    </source>
</evidence>
<evidence type="ECO:0000259" key="2">
    <source>
        <dbReference type="SMART" id="SM00014"/>
    </source>
</evidence>
<reference evidence="3 4" key="2">
    <citation type="submission" date="2017-10" db="EMBL/GenBank/DDBJ databases">
        <authorList>
            <person name="Banno H."/>
            <person name="Chua N.-H."/>
        </authorList>
    </citation>
    <scope>NUCLEOTIDE SEQUENCE [LARGE SCALE GENOMIC DNA]</scope>
    <source>
        <strain evidence="3 4">JK623</strain>
    </source>
</reference>
<keyword evidence="1" id="KW-0812">Transmembrane</keyword>
<dbReference type="Proteomes" id="UP000224563">
    <property type="component" value="Unassembled WGS sequence"/>
</dbReference>
<dbReference type="InterPro" id="IPR036938">
    <property type="entry name" value="PAP2/HPO_sf"/>
</dbReference>
<evidence type="ECO:0000313" key="4">
    <source>
        <dbReference type="Proteomes" id="UP000224563"/>
    </source>
</evidence>
<dbReference type="SMART" id="SM00014">
    <property type="entry name" value="acidPPc"/>
    <property type="match status" value="1"/>
</dbReference>
<dbReference type="Pfam" id="PF01569">
    <property type="entry name" value="PAP2"/>
    <property type="match status" value="1"/>
</dbReference>